<feature type="non-terminal residue" evidence="1">
    <location>
        <position position="64"/>
    </location>
</feature>
<gene>
    <name evidence="1" type="ORF">METZ01_LOCUS400683</name>
</gene>
<organism evidence="1">
    <name type="scientific">marine metagenome</name>
    <dbReference type="NCBI Taxonomy" id="408172"/>
    <lineage>
        <taxon>unclassified sequences</taxon>
        <taxon>metagenomes</taxon>
        <taxon>ecological metagenomes</taxon>
    </lineage>
</organism>
<reference evidence="1" key="1">
    <citation type="submission" date="2018-05" db="EMBL/GenBank/DDBJ databases">
        <authorList>
            <person name="Lanie J.A."/>
            <person name="Ng W.-L."/>
            <person name="Kazmierczak K.M."/>
            <person name="Andrzejewski T.M."/>
            <person name="Davidsen T.M."/>
            <person name="Wayne K.J."/>
            <person name="Tettelin H."/>
            <person name="Glass J.I."/>
            <person name="Rusch D."/>
            <person name="Podicherti R."/>
            <person name="Tsui H.-C.T."/>
            <person name="Winkler M.E."/>
        </authorList>
    </citation>
    <scope>NUCLEOTIDE SEQUENCE</scope>
</reference>
<accession>A0A382VMP3</accession>
<proteinExistence type="predicted"/>
<name>A0A382VMP3_9ZZZZ</name>
<protein>
    <submittedName>
        <fullName evidence="1">Uncharacterized protein</fullName>
    </submittedName>
</protein>
<evidence type="ECO:0000313" key="1">
    <source>
        <dbReference type="EMBL" id="SVD47829.1"/>
    </source>
</evidence>
<sequence length="64" mass="6643">MPAVTRELALTYGAVSVGGATDRLIDGYIRIDKSYATASVSFDLVITAASDAAFASEISTIEAE</sequence>
<dbReference type="AlphaFoldDB" id="A0A382VMP3"/>
<dbReference type="EMBL" id="UINC01153229">
    <property type="protein sequence ID" value="SVD47829.1"/>
    <property type="molecule type" value="Genomic_DNA"/>
</dbReference>